<dbReference type="CDD" id="cd00085">
    <property type="entry name" value="HNHc"/>
    <property type="match status" value="1"/>
</dbReference>
<dbReference type="RefSeq" id="WP_013763968.1">
    <property type="nucleotide sequence ID" value="NC_015510.1"/>
</dbReference>
<sequence length="139" mass="15638">MGKISKKTKLLIADRAQHCCEYCLSQAKFSPDYFSIEHIIPSIKQGSDQISNLAYACLACNNHKFTATDSLDPLTGLEAQLYHPRQDEWNLHFRWNENLSILVGISPTGRATIERLCLNREAVVNLRSLLAAVGKHPPF</sequence>
<evidence type="ECO:0000313" key="3">
    <source>
        <dbReference type="Proteomes" id="UP000008461"/>
    </source>
</evidence>
<name>F4KYH3_HALH1</name>
<dbReference type="Pfam" id="PF01844">
    <property type="entry name" value="HNH"/>
    <property type="match status" value="1"/>
</dbReference>
<dbReference type="PANTHER" id="PTHR33877">
    <property type="entry name" value="SLL1193 PROTEIN"/>
    <property type="match status" value="1"/>
</dbReference>
<organism evidence="2 3">
    <name type="scientific">Haliscomenobacter hydrossis (strain ATCC 27775 / DSM 1100 / LMG 10767 / O)</name>
    <dbReference type="NCBI Taxonomy" id="760192"/>
    <lineage>
        <taxon>Bacteria</taxon>
        <taxon>Pseudomonadati</taxon>
        <taxon>Bacteroidota</taxon>
        <taxon>Saprospiria</taxon>
        <taxon>Saprospirales</taxon>
        <taxon>Haliscomenobacteraceae</taxon>
        <taxon>Haliscomenobacter</taxon>
    </lineage>
</organism>
<dbReference type="OrthoDB" id="1340280at2"/>
<dbReference type="Gene3D" id="1.10.30.50">
    <property type="match status" value="1"/>
</dbReference>
<dbReference type="AlphaFoldDB" id="F4KYH3"/>
<dbReference type="InterPro" id="IPR052892">
    <property type="entry name" value="NA-targeting_endonuclease"/>
</dbReference>
<dbReference type="Proteomes" id="UP000008461">
    <property type="component" value="Chromosome"/>
</dbReference>
<reference evidence="2 3" key="1">
    <citation type="journal article" date="2011" name="Stand. Genomic Sci.">
        <title>Complete genome sequence of Haliscomenobacter hydrossis type strain (O).</title>
        <authorList>
            <consortium name="US DOE Joint Genome Institute (JGI-PGF)"/>
            <person name="Daligault H."/>
            <person name="Lapidus A."/>
            <person name="Zeytun A."/>
            <person name="Nolan M."/>
            <person name="Lucas S."/>
            <person name="Del Rio T.G."/>
            <person name="Tice H."/>
            <person name="Cheng J.F."/>
            <person name="Tapia R."/>
            <person name="Han C."/>
            <person name="Goodwin L."/>
            <person name="Pitluck S."/>
            <person name="Liolios K."/>
            <person name="Pagani I."/>
            <person name="Ivanova N."/>
            <person name="Huntemann M."/>
            <person name="Mavromatis K."/>
            <person name="Mikhailova N."/>
            <person name="Pati A."/>
            <person name="Chen A."/>
            <person name="Palaniappan K."/>
            <person name="Land M."/>
            <person name="Hauser L."/>
            <person name="Brambilla E.M."/>
            <person name="Rohde M."/>
            <person name="Verbarg S."/>
            <person name="Goker M."/>
            <person name="Bristow J."/>
            <person name="Eisen J.A."/>
            <person name="Markowitz V."/>
            <person name="Hugenholtz P."/>
            <person name="Kyrpides N.C."/>
            <person name="Klenk H.P."/>
            <person name="Woyke T."/>
        </authorList>
    </citation>
    <scope>NUCLEOTIDE SEQUENCE [LARGE SCALE GENOMIC DNA]</scope>
    <source>
        <strain evidence="3">ATCC 27775 / DSM 1100 / LMG 10767 / O</strain>
    </source>
</reference>
<dbReference type="KEGG" id="hhy:Halhy_1522"/>
<dbReference type="PANTHER" id="PTHR33877:SF1">
    <property type="entry name" value="TYPE IV METHYL-DIRECTED RESTRICTION ENZYME ECOKMCRA"/>
    <property type="match status" value="1"/>
</dbReference>
<evidence type="ECO:0000313" key="2">
    <source>
        <dbReference type="EMBL" id="AEE49414.1"/>
    </source>
</evidence>
<gene>
    <name evidence="2" type="ordered locus">Halhy_1522</name>
</gene>
<feature type="domain" description="HNH nuclease" evidence="1">
    <location>
        <begin position="7"/>
        <end position="62"/>
    </location>
</feature>
<dbReference type="GO" id="GO:0003676">
    <property type="term" value="F:nucleic acid binding"/>
    <property type="evidence" value="ECO:0007669"/>
    <property type="project" value="InterPro"/>
</dbReference>
<dbReference type="InterPro" id="IPR003615">
    <property type="entry name" value="HNH_nuc"/>
</dbReference>
<protein>
    <submittedName>
        <fullName evidence="2">HNH nuclease</fullName>
    </submittedName>
</protein>
<dbReference type="GO" id="GO:0008270">
    <property type="term" value="F:zinc ion binding"/>
    <property type="evidence" value="ECO:0007669"/>
    <property type="project" value="InterPro"/>
</dbReference>
<dbReference type="InterPro" id="IPR002711">
    <property type="entry name" value="HNH"/>
</dbReference>
<reference key="2">
    <citation type="submission" date="2011-04" db="EMBL/GenBank/DDBJ databases">
        <title>Complete sequence of chromosome of Haliscomenobacter hydrossis DSM 1100.</title>
        <authorList>
            <consortium name="US DOE Joint Genome Institute (JGI-PGF)"/>
            <person name="Lucas S."/>
            <person name="Han J."/>
            <person name="Lapidus A."/>
            <person name="Bruce D."/>
            <person name="Goodwin L."/>
            <person name="Pitluck S."/>
            <person name="Peters L."/>
            <person name="Kyrpides N."/>
            <person name="Mavromatis K."/>
            <person name="Ivanova N."/>
            <person name="Ovchinnikova G."/>
            <person name="Pagani I."/>
            <person name="Daligault H."/>
            <person name="Detter J.C."/>
            <person name="Han C."/>
            <person name="Land M."/>
            <person name="Hauser L."/>
            <person name="Markowitz V."/>
            <person name="Cheng J.-F."/>
            <person name="Hugenholtz P."/>
            <person name="Woyke T."/>
            <person name="Wu D."/>
            <person name="Verbarg S."/>
            <person name="Frueling A."/>
            <person name="Brambilla E."/>
            <person name="Klenk H.-P."/>
            <person name="Eisen J.A."/>
        </authorList>
    </citation>
    <scope>NUCLEOTIDE SEQUENCE</scope>
    <source>
        <strain>DSM 1100</strain>
    </source>
</reference>
<dbReference type="eggNOG" id="COG1403">
    <property type="taxonomic scope" value="Bacteria"/>
</dbReference>
<dbReference type="HOGENOM" id="CLU_104142_1_0_10"/>
<dbReference type="GO" id="GO:0004519">
    <property type="term" value="F:endonuclease activity"/>
    <property type="evidence" value="ECO:0007669"/>
    <property type="project" value="InterPro"/>
</dbReference>
<proteinExistence type="predicted"/>
<dbReference type="SMART" id="SM00507">
    <property type="entry name" value="HNHc"/>
    <property type="match status" value="1"/>
</dbReference>
<dbReference type="STRING" id="760192.Halhy_1522"/>
<dbReference type="EMBL" id="CP002691">
    <property type="protein sequence ID" value="AEE49414.1"/>
    <property type="molecule type" value="Genomic_DNA"/>
</dbReference>
<evidence type="ECO:0000259" key="1">
    <source>
        <dbReference type="SMART" id="SM00507"/>
    </source>
</evidence>
<accession>F4KYH3</accession>
<keyword evidence="3" id="KW-1185">Reference proteome</keyword>